<evidence type="ECO:0000256" key="5">
    <source>
        <dbReference type="ARBA" id="ARBA00023065"/>
    </source>
</evidence>
<feature type="domain" description="Potassium channel" evidence="12">
    <location>
        <begin position="214"/>
        <end position="277"/>
    </location>
</feature>
<comment type="subcellular location">
    <subcellularLocation>
        <location evidence="1">Membrane</location>
        <topology evidence="1">Multi-pass membrane protein</topology>
    </subcellularLocation>
</comment>
<evidence type="ECO:0000256" key="7">
    <source>
        <dbReference type="ARBA" id="ARBA00023303"/>
    </source>
</evidence>
<dbReference type="Proteomes" id="UP000037460">
    <property type="component" value="Unassembled WGS sequence"/>
</dbReference>
<evidence type="ECO:0000256" key="2">
    <source>
        <dbReference type="ARBA" id="ARBA00022448"/>
    </source>
</evidence>
<dbReference type="InterPro" id="IPR003280">
    <property type="entry name" value="2pore_dom_K_chnl"/>
</dbReference>
<gene>
    <name evidence="13" type="ORF">Ctob_004197</name>
</gene>
<evidence type="ECO:0000256" key="9">
    <source>
        <dbReference type="SAM" id="Coils"/>
    </source>
</evidence>
<comment type="caution">
    <text evidence="13">The sequence shown here is derived from an EMBL/GenBank/DDBJ whole genome shotgun (WGS) entry which is preliminary data.</text>
</comment>
<keyword evidence="14" id="KW-1185">Reference proteome</keyword>
<dbReference type="PRINTS" id="PR01333">
    <property type="entry name" value="2POREKCHANEL"/>
</dbReference>
<dbReference type="InterPro" id="IPR013099">
    <property type="entry name" value="K_chnl_dom"/>
</dbReference>
<feature type="transmembrane region" description="Helical" evidence="11">
    <location>
        <begin position="106"/>
        <end position="123"/>
    </location>
</feature>
<proteinExistence type="inferred from homology"/>
<keyword evidence="5 8" id="KW-0406">Ion transport</keyword>
<sequence length="471" mass="53145">MSKQAAVVEQLNRAFTSMFTIFEEASGAGKELEKDMAENDKSLIEKWLRDFGWLLFLYYGFGIYAYGILEGFSAFDTCYFLTTTVTTVGYGDFCPKTEMGRLLTSFYAPFGAVVVMGGLVPIVESILQLIDGWTAETVHWTETTLSSLAQRDRSIYDDETETDSNESKKPPQTKKRHVQEFILQGLGGKSFLVGATFAKVHATLAPLMMAVMGVALCMVLNHFTLVDSVYWVIITFTTIGYGDLLPHTVLEKAVTMVLMLLATSALAATIARFRALVMSQRIHNTNFRLKLIDLMRSEAITTNRDTPMISEDEFILRTIIDFGLIDDKTVGELRSRFREMCHPGMVEIDCTTVYTALVRQGRVLDLNRVDPSIVSSRKKLGSMMATERSKRNPGAMELRRDRVSNLLFPAGVNEREVDERIDLEKEKERQELEQLQREVSELAVQLDANTKHYFSHAPAIDMNTDDKGYNE</sequence>
<keyword evidence="6 11" id="KW-0472">Membrane</keyword>
<accession>A0A0M0JMA6</accession>
<name>A0A0M0JMA6_9EUKA</name>
<evidence type="ECO:0000256" key="1">
    <source>
        <dbReference type="ARBA" id="ARBA00004141"/>
    </source>
</evidence>
<evidence type="ECO:0000256" key="11">
    <source>
        <dbReference type="SAM" id="Phobius"/>
    </source>
</evidence>
<feature type="transmembrane region" description="Helical" evidence="11">
    <location>
        <begin position="207"/>
        <end position="233"/>
    </location>
</feature>
<dbReference type="PANTHER" id="PTHR11003:SF291">
    <property type="entry name" value="IP11374P"/>
    <property type="match status" value="1"/>
</dbReference>
<evidence type="ECO:0000259" key="12">
    <source>
        <dbReference type="Pfam" id="PF07885"/>
    </source>
</evidence>
<evidence type="ECO:0000256" key="3">
    <source>
        <dbReference type="ARBA" id="ARBA00022692"/>
    </source>
</evidence>
<feature type="region of interest" description="Disordered" evidence="10">
    <location>
        <begin position="156"/>
        <end position="176"/>
    </location>
</feature>
<evidence type="ECO:0000313" key="13">
    <source>
        <dbReference type="EMBL" id="KOO27393.1"/>
    </source>
</evidence>
<evidence type="ECO:0000256" key="8">
    <source>
        <dbReference type="RuleBase" id="RU003857"/>
    </source>
</evidence>
<dbReference type="Gene3D" id="1.10.287.70">
    <property type="match status" value="2"/>
</dbReference>
<feature type="domain" description="Potassium channel" evidence="12">
    <location>
        <begin position="54"/>
        <end position="117"/>
    </location>
</feature>
<evidence type="ECO:0000313" key="14">
    <source>
        <dbReference type="Proteomes" id="UP000037460"/>
    </source>
</evidence>
<dbReference type="PANTHER" id="PTHR11003">
    <property type="entry name" value="POTASSIUM CHANNEL, SUBFAMILY K"/>
    <property type="match status" value="1"/>
</dbReference>
<organism evidence="13 14">
    <name type="scientific">Chrysochromulina tobinii</name>
    <dbReference type="NCBI Taxonomy" id="1460289"/>
    <lineage>
        <taxon>Eukaryota</taxon>
        <taxon>Haptista</taxon>
        <taxon>Haptophyta</taxon>
        <taxon>Prymnesiophyceae</taxon>
        <taxon>Prymnesiales</taxon>
        <taxon>Chrysochromulinaceae</taxon>
        <taxon>Chrysochromulina</taxon>
    </lineage>
</organism>
<dbReference type="SUPFAM" id="SSF81324">
    <property type="entry name" value="Voltage-gated potassium channels"/>
    <property type="match status" value="2"/>
</dbReference>
<keyword evidence="7 8" id="KW-0407">Ion channel</keyword>
<keyword evidence="2 8" id="KW-0813">Transport</keyword>
<evidence type="ECO:0000256" key="4">
    <source>
        <dbReference type="ARBA" id="ARBA00022989"/>
    </source>
</evidence>
<dbReference type="Pfam" id="PF07885">
    <property type="entry name" value="Ion_trans_2"/>
    <property type="match status" value="2"/>
</dbReference>
<feature type="transmembrane region" description="Helical" evidence="11">
    <location>
        <begin position="253"/>
        <end position="273"/>
    </location>
</feature>
<dbReference type="AlphaFoldDB" id="A0A0M0JMA6"/>
<feature type="coiled-coil region" evidence="9">
    <location>
        <begin position="413"/>
        <end position="452"/>
    </location>
</feature>
<dbReference type="GO" id="GO:0005886">
    <property type="term" value="C:plasma membrane"/>
    <property type="evidence" value="ECO:0007669"/>
    <property type="project" value="TreeGrafter"/>
</dbReference>
<dbReference type="GO" id="GO:0015271">
    <property type="term" value="F:outward rectifier potassium channel activity"/>
    <property type="evidence" value="ECO:0007669"/>
    <property type="project" value="TreeGrafter"/>
</dbReference>
<reference evidence="14" key="1">
    <citation type="journal article" date="2015" name="PLoS Genet.">
        <title>Genome Sequence and Transcriptome Analyses of Chrysochromulina tobin: Metabolic Tools for Enhanced Algal Fitness in the Prominent Order Prymnesiales (Haptophyceae).</title>
        <authorList>
            <person name="Hovde B.T."/>
            <person name="Deodato C.R."/>
            <person name="Hunsperger H.M."/>
            <person name="Ryken S.A."/>
            <person name="Yost W."/>
            <person name="Jha R.K."/>
            <person name="Patterson J."/>
            <person name="Monnat R.J. Jr."/>
            <person name="Barlow S.B."/>
            <person name="Starkenburg S.R."/>
            <person name="Cattolico R.A."/>
        </authorList>
    </citation>
    <scope>NUCLEOTIDE SEQUENCE</scope>
    <source>
        <strain evidence="14">CCMP291</strain>
    </source>
</reference>
<evidence type="ECO:0000256" key="6">
    <source>
        <dbReference type="ARBA" id="ARBA00023136"/>
    </source>
</evidence>
<feature type="transmembrane region" description="Helical" evidence="11">
    <location>
        <begin position="51"/>
        <end position="69"/>
    </location>
</feature>
<protein>
    <submittedName>
        <fullName evidence="13">Voltage-gated ion channel superfamily</fullName>
    </submittedName>
</protein>
<keyword evidence="4 11" id="KW-1133">Transmembrane helix</keyword>
<dbReference type="GO" id="GO:0030322">
    <property type="term" value="P:stabilization of membrane potential"/>
    <property type="evidence" value="ECO:0007669"/>
    <property type="project" value="TreeGrafter"/>
</dbReference>
<comment type="similarity">
    <text evidence="8">Belongs to the two pore domain potassium channel (TC 1.A.1.8) family.</text>
</comment>
<evidence type="ECO:0000256" key="10">
    <source>
        <dbReference type="SAM" id="MobiDB-lite"/>
    </source>
</evidence>
<keyword evidence="9" id="KW-0175">Coiled coil</keyword>
<dbReference type="GO" id="GO:0022841">
    <property type="term" value="F:potassium ion leak channel activity"/>
    <property type="evidence" value="ECO:0007669"/>
    <property type="project" value="TreeGrafter"/>
</dbReference>
<dbReference type="OrthoDB" id="257992at2759"/>
<dbReference type="EMBL" id="JWZX01002721">
    <property type="protein sequence ID" value="KOO27393.1"/>
    <property type="molecule type" value="Genomic_DNA"/>
</dbReference>
<keyword evidence="3 8" id="KW-0812">Transmembrane</keyword>